<sequence>MAQHENKFGVYEDGGLRGSEEIPEEEKRTKEKKSAHRGDFLAVEDIPNWFNDIGEERGDALEQLVGTDIEDLAKKMAKLDRVVQDEIAHDIEARKARGFFKTKKELYDRVLYMIEKNLEHRPRIAGAKAIEEDATAQRRGRLKK</sequence>
<evidence type="ECO:0000256" key="1">
    <source>
        <dbReference type="SAM" id="MobiDB-lite"/>
    </source>
</evidence>
<protein>
    <submittedName>
        <fullName evidence="2">Uncharacterized protein</fullName>
    </submittedName>
</protein>
<dbReference type="Proteomes" id="UP000177152">
    <property type="component" value="Unassembled WGS sequence"/>
</dbReference>
<evidence type="ECO:0000313" key="3">
    <source>
        <dbReference type="Proteomes" id="UP000177152"/>
    </source>
</evidence>
<accession>A0A1G2KA29</accession>
<proteinExistence type="predicted"/>
<name>A0A1G2KA29_9BACT</name>
<organism evidence="2 3">
    <name type="scientific">Candidatus Sungbacteria bacterium RIFCSPHIGHO2_01_FULL_47_32</name>
    <dbReference type="NCBI Taxonomy" id="1802264"/>
    <lineage>
        <taxon>Bacteria</taxon>
        <taxon>Candidatus Sungiibacteriota</taxon>
    </lineage>
</organism>
<feature type="compositionally biased region" description="Basic and acidic residues" evidence="1">
    <location>
        <begin position="14"/>
        <end position="29"/>
    </location>
</feature>
<dbReference type="AlphaFoldDB" id="A0A1G2KA29"/>
<evidence type="ECO:0000313" key="2">
    <source>
        <dbReference type="EMBL" id="OGZ95330.1"/>
    </source>
</evidence>
<feature type="region of interest" description="Disordered" evidence="1">
    <location>
        <begin position="1"/>
        <end position="35"/>
    </location>
</feature>
<comment type="caution">
    <text evidence="2">The sequence shown here is derived from an EMBL/GenBank/DDBJ whole genome shotgun (WGS) entry which is preliminary data.</text>
</comment>
<dbReference type="EMBL" id="MHQC01000012">
    <property type="protein sequence ID" value="OGZ95330.1"/>
    <property type="molecule type" value="Genomic_DNA"/>
</dbReference>
<reference evidence="2 3" key="1">
    <citation type="journal article" date="2016" name="Nat. Commun.">
        <title>Thousands of microbial genomes shed light on interconnected biogeochemical processes in an aquifer system.</title>
        <authorList>
            <person name="Anantharaman K."/>
            <person name="Brown C.T."/>
            <person name="Hug L.A."/>
            <person name="Sharon I."/>
            <person name="Castelle C.J."/>
            <person name="Probst A.J."/>
            <person name="Thomas B.C."/>
            <person name="Singh A."/>
            <person name="Wilkins M.J."/>
            <person name="Karaoz U."/>
            <person name="Brodie E.L."/>
            <person name="Williams K.H."/>
            <person name="Hubbard S.S."/>
            <person name="Banfield J.F."/>
        </authorList>
    </citation>
    <scope>NUCLEOTIDE SEQUENCE [LARGE SCALE GENOMIC DNA]</scope>
</reference>
<gene>
    <name evidence="2" type="ORF">A2633_03065</name>
</gene>